<sequence>MARGWQLWLSTRPQRRTETTIEPRVLSPGGAALYEFLARDEGGLLVKETHFANNELVRKGLSGPPLHIHLNQTEYFKVLQGTLSVLKNEKEYKLTKEDGIFQILPGTRHRFWAHPSIRETEENLEFYVWAEPADVDRGFDENYLRNALGYLRDCHQQGLEPSIFQMALFGWLSDTLFVAFPFYVPIWLLVLIQNFLGRVIGKGLLGYHATYQEYNTKPREGTSETKKAL</sequence>
<dbReference type="Proteomes" id="UP001153334">
    <property type="component" value="Unassembled WGS sequence"/>
</dbReference>
<reference evidence="1" key="1">
    <citation type="submission" date="2022-11" db="EMBL/GenBank/DDBJ databases">
        <title>Genome Sequence of Nemania bipapillata.</title>
        <authorList>
            <person name="Buettner E."/>
        </authorList>
    </citation>
    <scope>NUCLEOTIDE SEQUENCE</scope>
    <source>
        <strain evidence="1">CP14</strain>
    </source>
</reference>
<keyword evidence="2" id="KW-1185">Reference proteome</keyword>
<proteinExistence type="predicted"/>
<evidence type="ECO:0000313" key="1">
    <source>
        <dbReference type="EMBL" id="KAJ8120971.1"/>
    </source>
</evidence>
<accession>A0ACC2J0I9</accession>
<name>A0ACC2J0I9_9PEZI</name>
<organism evidence="1 2">
    <name type="scientific">Nemania bipapillata</name>
    <dbReference type="NCBI Taxonomy" id="110536"/>
    <lineage>
        <taxon>Eukaryota</taxon>
        <taxon>Fungi</taxon>
        <taxon>Dikarya</taxon>
        <taxon>Ascomycota</taxon>
        <taxon>Pezizomycotina</taxon>
        <taxon>Sordariomycetes</taxon>
        <taxon>Xylariomycetidae</taxon>
        <taxon>Xylariales</taxon>
        <taxon>Xylariaceae</taxon>
        <taxon>Nemania</taxon>
    </lineage>
</organism>
<dbReference type="EMBL" id="JAPESX010000504">
    <property type="protein sequence ID" value="KAJ8120971.1"/>
    <property type="molecule type" value="Genomic_DNA"/>
</dbReference>
<evidence type="ECO:0000313" key="2">
    <source>
        <dbReference type="Proteomes" id="UP001153334"/>
    </source>
</evidence>
<gene>
    <name evidence="1" type="ORF">ONZ43_g2462</name>
</gene>
<comment type="caution">
    <text evidence="1">The sequence shown here is derived from an EMBL/GenBank/DDBJ whole genome shotgun (WGS) entry which is preliminary data.</text>
</comment>
<protein>
    <submittedName>
        <fullName evidence="1">Uncharacterized protein</fullName>
    </submittedName>
</protein>